<accession>A0A0V1D3C1</accession>
<proteinExistence type="predicted"/>
<protein>
    <recommendedName>
        <fullName evidence="2">C2 domain-containing protein</fullName>
    </recommendedName>
</protein>
<dbReference type="Pfam" id="PF25330">
    <property type="entry name" value="C2_nem"/>
    <property type="match status" value="1"/>
</dbReference>
<keyword evidence="1" id="KW-0472">Membrane</keyword>
<keyword evidence="1" id="KW-1133">Transmembrane helix</keyword>
<keyword evidence="4" id="KW-1185">Reference proteome</keyword>
<evidence type="ECO:0000259" key="2">
    <source>
        <dbReference type="Pfam" id="PF25330"/>
    </source>
</evidence>
<gene>
    <name evidence="3" type="primary">R10E12.2</name>
    <name evidence="3" type="ORF">T03_6477</name>
</gene>
<feature type="transmembrane region" description="Helical" evidence="1">
    <location>
        <begin position="166"/>
        <end position="190"/>
    </location>
</feature>
<dbReference type="STRING" id="45882.A0A0V1D3C1"/>
<dbReference type="OMA" id="DEACYLP"/>
<name>A0A0V1D3C1_TRIBR</name>
<evidence type="ECO:0000256" key="1">
    <source>
        <dbReference type="SAM" id="Phobius"/>
    </source>
</evidence>
<organism evidence="3 4">
    <name type="scientific">Trichinella britovi</name>
    <name type="common">Parasitic roundworm</name>
    <dbReference type="NCBI Taxonomy" id="45882"/>
    <lineage>
        <taxon>Eukaryota</taxon>
        <taxon>Metazoa</taxon>
        <taxon>Ecdysozoa</taxon>
        <taxon>Nematoda</taxon>
        <taxon>Enoplea</taxon>
        <taxon>Dorylaimia</taxon>
        <taxon>Trichinellida</taxon>
        <taxon>Trichinellidae</taxon>
        <taxon>Trichinella</taxon>
    </lineage>
</organism>
<evidence type="ECO:0000313" key="4">
    <source>
        <dbReference type="Proteomes" id="UP000054653"/>
    </source>
</evidence>
<feature type="domain" description="C2" evidence="2">
    <location>
        <begin position="13"/>
        <end position="129"/>
    </location>
</feature>
<dbReference type="AlphaFoldDB" id="A0A0V1D3C1"/>
<dbReference type="EMBL" id="JYDI01000049">
    <property type="protein sequence ID" value="KRY55890.1"/>
    <property type="molecule type" value="Genomic_DNA"/>
</dbReference>
<reference evidence="3 4" key="1">
    <citation type="submission" date="2015-01" db="EMBL/GenBank/DDBJ databases">
        <title>Evolution of Trichinella species and genotypes.</title>
        <authorList>
            <person name="Korhonen P.K."/>
            <person name="Edoardo P."/>
            <person name="Giuseppe L.R."/>
            <person name="Gasser R.B."/>
        </authorList>
    </citation>
    <scope>NUCLEOTIDE SEQUENCE [LARGE SCALE GENOMIC DNA]</scope>
    <source>
        <strain evidence="3">ISS120</strain>
    </source>
</reference>
<dbReference type="InterPro" id="IPR057569">
    <property type="entry name" value="C2_nem"/>
</dbReference>
<evidence type="ECO:0000313" key="3">
    <source>
        <dbReference type="EMBL" id="KRY55890.1"/>
    </source>
</evidence>
<dbReference type="InterPro" id="IPR043504">
    <property type="entry name" value="Peptidase_S1_PA_chymotrypsin"/>
</dbReference>
<comment type="caution">
    <text evidence="3">The sequence shown here is derived from an EMBL/GenBank/DDBJ whole genome shotgun (WGS) entry which is preliminary data.</text>
</comment>
<keyword evidence="1" id="KW-0812">Transmembrane</keyword>
<sequence>MAITIPCNVSTFSWLKIRAVWLDLDEACYLPVCHKAMFEISLMTNDVRRSVNWPLDHNEANLVDTDLPLPANFEELEANVSVRIIGTDPVYGFQRVCDSVEHTSTNLTPGEGRGAVLNGRCFNTTLIFISNAELSCNATVIANDNSSGQNFGSSFSLLSASSFAHIVLPVLLVAVAFVTFAITVLGFLALTGRRQDAIPSVAERKSSSRRQSRSSVSCCWPACVSDCSLIEQKHSELRANEFCHPFLFNMQKLLWALWLYSVISLVLKQSHGIDCGIGWQREGILGFTVVIFGFNEGRVYKDCTGTLLQTIPNCNFTNLVLTSKTCVEKENIENTFVIPTRLYNPAQPDAGIRIRQILTGNQSITYRSMFIPMNFALLKLHIPIRLGIKHFTVCLPSIRVRLPPHIHCSAPKLLNTASISYGSPLKIEILSSSYCWMYLRYIKFFSYKFICGLLKFNSGSKGDDIQKRNLLFEGLPLLCKIGGKYFQFGVFDWVKNFNKDLDIPPITIFSAIYGMLDAIEKYRSQHYLCNLMDE</sequence>
<dbReference type="Gene3D" id="2.40.10.10">
    <property type="entry name" value="Trypsin-like serine proteases"/>
    <property type="match status" value="1"/>
</dbReference>
<dbReference type="OrthoDB" id="5862752at2759"/>
<dbReference type="SUPFAM" id="SSF50494">
    <property type="entry name" value="Trypsin-like serine proteases"/>
    <property type="match status" value="1"/>
</dbReference>
<dbReference type="Proteomes" id="UP000054653">
    <property type="component" value="Unassembled WGS sequence"/>
</dbReference>
<dbReference type="InterPro" id="IPR009003">
    <property type="entry name" value="Peptidase_S1_PA"/>
</dbReference>